<keyword evidence="3" id="KW-1185">Reference proteome</keyword>
<dbReference type="AlphaFoldDB" id="A0A9X9S437"/>
<name>A0A9X9S437_METOG</name>
<keyword evidence="1" id="KW-0472">Membrane</keyword>
<accession>A0A9X9S437</accession>
<reference evidence="2" key="1">
    <citation type="submission" date="2022-11" db="EMBL/GenBank/DDBJ databases">
        <title>Complete genome sequence of Methanogenium organophilum DSM 3596.</title>
        <authorList>
            <person name="Chen S.-C."/>
            <person name="Lai S.-J."/>
            <person name="You Y.-T."/>
        </authorList>
    </citation>
    <scope>NUCLEOTIDE SEQUENCE</scope>
    <source>
        <strain evidence="2">DSM 3596</strain>
    </source>
</reference>
<evidence type="ECO:0000313" key="3">
    <source>
        <dbReference type="Proteomes" id="UP001163096"/>
    </source>
</evidence>
<dbReference type="EMBL" id="CP113361">
    <property type="protein sequence ID" value="WAI01117.1"/>
    <property type="molecule type" value="Genomic_DNA"/>
</dbReference>
<sequence>MIDEYAIGLIIALIAVIITFVAAIRENNDIHRLIIADLAEVSALAIIALIATDLAEALIIPGLVVGISELMALSEIYLTREGLNSPVKKPFRIEVLDTAPTIIAVILVGYGIVLSGFTGGAVAGTGMIFYFMGKRHAERFALIEAVSGYAWAFWIVAFFIFMVIPEYWFFAVMLAGGAILAKVTAKMSLIGTMRGGNNV</sequence>
<evidence type="ECO:0000256" key="1">
    <source>
        <dbReference type="SAM" id="Phobius"/>
    </source>
</evidence>
<dbReference type="InterPro" id="IPR019212">
    <property type="entry name" value="EhaG-like"/>
</dbReference>
<dbReference type="RefSeq" id="WP_268186331.1">
    <property type="nucleotide sequence ID" value="NZ_CP113361.1"/>
</dbReference>
<organism evidence="2 3">
    <name type="scientific">Methanogenium organophilum</name>
    <dbReference type="NCBI Taxonomy" id="2199"/>
    <lineage>
        <taxon>Archaea</taxon>
        <taxon>Methanobacteriati</taxon>
        <taxon>Methanobacteriota</taxon>
        <taxon>Stenosarchaea group</taxon>
        <taxon>Methanomicrobia</taxon>
        <taxon>Methanomicrobiales</taxon>
        <taxon>Methanomicrobiaceae</taxon>
        <taxon>Methanogenium</taxon>
    </lineage>
</organism>
<feature type="transmembrane region" description="Helical" evidence="1">
    <location>
        <begin position="6"/>
        <end position="24"/>
    </location>
</feature>
<dbReference type="KEGG" id="mou:OU421_11955"/>
<feature type="transmembrane region" description="Helical" evidence="1">
    <location>
        <begin position="140"/>
        <end position="161"/>
    </location>
</feature>
<dbReference type="Proteomes" id="UP001163096">
    <property type="component" value="Chromosome"/>
</dbReference>
<gene>
    <name evidence="2" type="ORF">OU421_11955</name>
</gene>
<dbReference type="Pfam" id="PF09878">
    <property type="entry name" value="EhaG"/>
    <property type="match status" value="1"/>
</dbReference>
<keyword evidence="1" id="KW-1133">Transmembrane helix</keyword>
<protein>
    <submittedName>
        <fullName evidence="2">EhaG family protein</fullName>
    </submittedName>
</protein>
<evidence type="ECO:0000313" key="2">
    <source>
        <dbReference type="EMBL" id="WAI01117.1"/>
    </source>
</evidence>
<proteinExistence type="predicted"/>
<dbReference type="GeneID" id="76835827"/>
<keyword evidence="1" id="KW-0812">Transmembrane</keyword>
<feature type="transmembrane region" description="Helical" evidence="1">
    <location>
        <begin position="167"/>
        <end position="185"/>
    </location>
</feature>